<dbReference type="AlphaFoldDB" id="X0ZDJ8"/>
<sequence>ASNDIPAASYKCAAYLTERKPAQDFLFSICKDSRSWLWWQTDGTIKMKVMEDTYAASNRTIDAGDIKNLKFKRTKLNEIKTSVDVRYNLSKGKYMSATGTFNDPGQRLKYNITAVQSTLIHLAPNIGDSTTAGYIGRFLLAFFKQPHNIVSGQLDKLHLDLDLGDIIEFSNMPYKVHGEDITANVDARNGQIIYKYWWIFQVERSDKLKFKAIQLHDLS</sequence>
<gene>
    <name evidence="1" type="ORF">S01H4_09432</name>
</gene>
<accession>X0ZDJ8</accession>
<reference evidence="1" key="1">
    <citation type="journal article" date="2014" name="Front. Microbiol.">
        <title>High frequency of phylogenetically diverse reductive dehalogenase-homologous genes in deep subseafloor sedimentary metagenomes.</title>
        <authorList>
            <person name="Kawai M."/>
            <person name="Futagami T."/>
            <person name="Toyoda A."/>
            <person name="Takaki Y."/>
            <person name="Nishi S."/>
            <person name="Hori S."/>
            <person name="Arai W."/>
            <person name="Tsubouchi T."/>
            <person name="Morono Y."/>
            <person name="Uchiyama I."/>
            <person name="Ito T."/>
            <person name="Fujiyama A."/>
            <person name="Inagaki F."/>
            <person name="Takami H."/>
        </authorList>
    </citation>
    <scope>NUCLEOTIDE SEQUENCE</scope>
    <source>
        <strain evidence="1">Expedition CK06-06</strain>
    </source>
</reference>
<evidence type="ECO:0000313" key="1">
    <source>
        <dbReference type="EMBL" id="GAG56277.1"/>
    </source>
</evidence>
<name>X0ZDJ8_9ZZZZ</name>
<protein>
    <submittedName>
        <fullName evidence="1">Uncharacterized protein</fullName>
    </submittedName>
</protein>
<feature type="non-terminal residue" evidence="1">
    <location>
        <position position="1"/>
    </location>
</feature>
<proteinExistence type="predicted"/>
<dbReference type="EMBL" id="BART01003408">
    <property type="protein sequence ID" value="GAG56277.1"/>
    <property type="molecule type" value="Genomic_DNA"/>
</dbReference>
<comment type="caution">
    <text evidence="1">The sequence shown here is derived from an EMBL/GenBank/DDBJ whole genome shotgun (WGS) entry which is preliminary data.</text>
</comment>
<organism evidence="1">
    <name type="scientific">marine sediment metagenome</name>
    <dbReference type="NCBI Taxonomy" id="412755"/>
    <lineage>
        <taxon>unclassified sequences</taxon>
        <taxon>metagenomes</taxon>
        <taxon>ecological metagenomes</taxon>
    </lineage>
</organism>